<organism evidence="1">
    <name type="scientific">Triticum aestivum</name>
    <name type="common">Wheat</name>
    <dbReference type="NCBI Taxonomy" id="4565"/>
    <lineage>
        <taxon>Eukaryota</taxon>
        <taxon>Viridiplantae</taxon>
        <taxon>Streptophyta</taxon>
        <taxon>Embryophyta</taxon>
        <taxon>Tracheophyta</taxon>
        <taxon>Spermatophyta</taxon>
        <taxon>Magnoliopsida</taxon>
        <taxon>Liliopsida</taxon>
        <taxon>Poales</taxon>
        <taxon>Poaceae</taxon>
        <taxon>BOP clade</taxon>
        <taxon>Pooideae</taxon>
        <taxon>Triticodae</taxon>
        <taxon>Triticeae</taxon>
        <taxon>Triticinae</taxon>
        <taxon>Triticum</taxon>
    </lineage>
</organism>
<evidence type="ECO:0000313" key="1">
    <source>
        <dbReference type="EnsemblPlants" id="TraesCS5A02G293100.1"/>
    </source>
</evidence>
<reference evidence="1" key="2">
    <citation type="submission" date="2018-10" db="UniProtKB">
        <authorList>
            <consortium name="EnsemblPlants"/>
        </authorList>
    </citation>
    <scope>IDENTIFICATION</scope>
</reference>
<accession>A0A3B6KM23</accession>
<dbReference type="AlphaFoldDB" id="A0A3B6KM23"/>
<keyword evidence="2" id="KW-1185">Reference proteome</keyword>
<name>A0A3B6KM23_WHEAT</name>
<dbReference type="Gramene" id="TraesNOR5A03G02718540.1">
    <property type="protein sequence ID" value="TraesNOR5A03G02718540.1"/>
    <property type="gene ID" value="TraesNOR5A03G02718540"/>
</dbReference>
<reference evidence="1" key="1">
    <citation type="submission" date="2018-08" db="EMBL/GenBank/DDBJ databases">
        <authorList>
            <person name="Rossello M."/>
        </authorList>
    </citation>
    <scope>NUCLEOTIDE SEQUENCE [LARGE SCALE GENOMIC DNA]</scope>
    <source>
        <strain evidence="1">cv. Chinese Spring</strain>
    </source>
</reference>
<dbReference type="PANTHER" id="PTHR48411:SF1">
    <property type="entry name" value="OS01G0948300 PROTEIN"/>
    <property type="match status" value="1"/>
</dbReference>
<sequence>MRGAGGVAMVLASGSGSGGGGSDFSVMVIGSDFAVDAGAALLASPVDRKEWHDCVHNLSNDFSDLEELQVVRVQGVDRSDRPVVHVVGKFFPGVVLATGFGALGSKVAEHWYEVYKVDKQGANLWFIYLWEDKVHDISLNHYTWLARRRACVCFDARRFVELAGPRQSPELEREEATRCCCCGCVLGGSSCPSPTLPTFGVRHELRT</sequence>
<dbReference type="Gramene" id="TraesLDM5A03G02698970.1">
    <property type="protein sequence ID" value="TraesLDM5A03G02698970.1"/>
    <property type="gene ID" value="TraesLDM5A03G02698970"/>
</dbReference>
<dbReference type="EnsemblPlants" id="TraesCS5A02G293100.1">
    <property type="protein sequence ID" value="TraesCS5A02G293100.1"/>
    <property type="gene ID" value="TraesCS5A02G293100"/>
</dbReference>
<dbReference type="STRING" id="4565.A0A3B6KM23"/>
<evidence type="ECO:0000313" key="2">
    <source>
        <dbReference type="Proteomes" id="UP000019116"/>
    </source>
</evidence>
<protein>
    <submittedName>
        <fullName evidence="1">Uncharacterized protein</fullName>
    </submittedName>
</protein>
<dbReference type="OMA" id="CVCFDAR"/>
<dbReference type="Gramene" id="TraesCS5A03G0715000.1">
    <property type="protein sequence ID" value="TraesCS5A03G0715000.1.CDS"/>
    <property type="gene ID" value="TraesCS5A03G0715000"/>
</dbReference>
<proteinExistence type="predicted"/>
<dbReference type="Gramene" id="TraesCLE_scaffold_036853_01G000100.1">
    <property type="protein sequence ID" value="TraesCLE_scaffold_036853_01G000100.1"/>
    <property type="gene ID" value="TraesCLE_scaffold_036853_01G000100"/>
</dbReference>
<dbReference type="Proteomes" id="UP000019116">
    <property type="component" value="Chromosome 5A"/>
</dbReference>
<dbReference type="PANTHER" id="PTHR48411">
    <property type="entry name" value="OS01G0948300 PROTEIN"/>
    <property type="match status" value="1"/>
</dbReference>
<dbReference type="Gramene" id="TraesCS5A02G293100.1">
    <property type="protein sequence ID" value="TraesCS5A02G293100.1"/>
    <property type="gene ID" value="TraesCS5A02G293100"/>
</dbReference>
<dbReference type="Gramene" id="TraesARI5A03G02738650.1">
    <property type="protein sequence ID" value="TraesARI5A03G02738650.1"/>
    <property type="gene ID" value="TraesARI5A03G02738650"/>
</dbReference>
<dbReference type="OrthoDB" id="10517483at2759"/>